<evidence type="ECO:0000313" key="2">
    <source>
        <dbReference type="EMBL" id="MQU32296.1"/>
    </source>
</evidence>
<gene>
    <name evidence="2" type="ORF">GHO30_12990</name>
    <name evidence="1" type="ORF">GHO37_16950</name>
</gene>
<dbReference type="Proteomes" id="UP000447574">
    <property type="component" value="Unassembled WGS sequence"/>
</dbReference>
<sequence length="188" mass="21223">MKPITLYIFVHDDVPSSIVSTLGRGYFKEFTDEISFITGRSFVFNEVRHVKGLTDHNYKGQNLSDVLWSWHAAAIGYKNDKGLEWGKTERYILVTKDAINDTVHGGAFPGKPAVIASTHFYQAIAHEIGHSFNATHEDGELGWNAWGGECETYMYHEVSSLRGNCYRYTPKNRERIKALAAAKTECNT</sequence>
<dbReference type="EMBL" id="WIWF01000069">
    <property type="protein sequence ID" value="MQT75986.1"/>
    <property type="molecule type" value="Genomic_DNA"/>
</dbReference>
<evidence type="ECO:0000313" key="4">
    <source>
        <dbReference type="Proteomes" id="UP000470186"/>
    </source>
</evidence>
<protein>
    <recommendedName>
        <fullName evidence="5">Peptidase M12B domain-containing protein</fullName>
    </recommendedName>
</protein>
<comment type="caution">
    <text evidence="1">The sequence shown here is derived from an EMBL/GenBank/DDBJ whole genome shotgun (WGS) entry which is preliminary data.</text>
</comment>
<dbReference type="EMBL" id="WIVX01000056">
    <property type="protein sequence ID" value="MQU32296.1"/>
    <property type="molecule type" value="Genomic_DNA"/>
</dbReference>
<organism evidence="1 3">
    <name type="scientific">Pseudomonas helleri</name>
    <dbReference type="NCBI Taxonomy" id="1608996"/>
    <lineage>
        <taxon>Bacteria</taxon>
        <taxon>Pseudomonadati</taxon>
        <taxon>Pseudomonadota</taxon>
        <taxon>Gammaproteobacteria</taxon>
        <taxon>Pseudomonadales</taxon>
        <taxon>Pseudomonadaceae</taxon>
        <taxon>Pseudomonas</taxon>
    </lineage>
</organism>
<evidence type="ECO:0008006" key="5">
    <source>
        <dbReference type="Google" id="ProtNLM"/>
    </source>
</evidence>
<dbReference type="RefSeq" id="WP_153351424.1">
    <property type="nucleotide sequence ID" value="NZ_WIVX01000056.1"/>
</dbReference>
<proteinExistence type="predicted"/>
<dbReference type="SUPFAM" id="SSF55486">
    <property type="entry name" value="Metalloproteases ('zincins'), catalytic domain"/>
    <property type="match status" value="1"/>
</dbReference>
<keyword evidence="4" id="KW-1185">Reference proteome</keyword>
<dbReference type="AlphaFoldDB" id="A0A7X2BV39"/>
<reference evidence="3 4" key="1">
    <citation type="submission" date="2019-10" db="EMBL/GenBank/DDBJ databases">
        <title>Evaluation of single-gene subtyping targets for Pseudomonas.</title>
        <authorList>
            <person name="Reichler S.J."/>
            <person name="Orsi R.H."/>
            <person name="Wiedmann M."/>
            <person name="Martin N.H."/>
            <person name="Murphy S.I."/>
        </authorList>
    </citation>
    <scope>NUCLEOTIDE SEQUENCE [LARGE SCALE GENOMIC DNA]</scope>
    <source>
        <strain evidence="2 4">FSL R10-2107</strain>
        <strain evidence="1 3">FSL R10-2932</strain>
    </source>
</reference>
<evidence type="ECO:0000313" key="1">
    <source>
        <dbReference type="EMBL" id="MQT75986.1"/>
    </source>
</evidence>
<dbReference type="Proteomes" id="UP000470186">
    <property type="component" value="Unassembled WGS sequence"/>
</dbReference>
<accession>A0A7X2BV39</accession>
<evidence type="ECO:0000313" key="3">
    <source>
        <dbReference type="Proteomes" id="UP000447574"/>
    </source>
</evidence>
<name>A0A7X2BV39_9PSED</name>